<dbReference type="EMBL" id="JACAZI010000009">
    <property type="protein sequence ID" value="KAF7352783.1"/>
    <property type="molecule type" value="Genomic_DNA"/>
</dbReference>
<gene>
    <name evidence="1" type="ORF">MVEN_01245000</name>
</gene>
<dbReference type="OrthoDB" id="3035705at2759"/>
<organism evidence="1 2">
    <name type="scientific">Mycena venus</name>
    <dbReference type="NCBI Taxonomy" id="2733690"/>
    <lineage>
        <taxon>Eukaryota</taxon>
        <taxon>Fungi</taxon>
        <taxon>Dikarya</taxon>
        <taxon>Basidiomycota</taxon>
        <taxon>Agaricomycotina</taxon>
        <taxon>Agaricomycetes</taxon>
        <taxon>Agaricomycetidae</taxon>
        <taxon>Agaricales</taxon>
        <taxon>Marasmiineae</taxon>
        <taxon>Mycenaceae</taxon>
        <taxon>Mycena</taxon>
    </lineage>
</organism>
<accession>A0A8H7CZ58</accession>
<dbReference type="Proteomes" id="UP000620124">
    <property type="component" value="Unassembled WGS sequence"/>
</dbReference>
<evidence type="ECO:0000313" key="2">
    <source>
        <dbReference type="Proteomes" id="UP000620124"/>
    </source>
</evidence>
<keyword evidence="2" id="KW-1185">Reference proteome</keyword>
<protein>
    <recommendedName>
        <fullName evidence="3">F-box domain-containing protein</fullName>
    </recommendedName>
</protein>
<evidence type="ECO:0000313" key="1">
    <source>
        <dbReference type="EMBL" id="KAF7352783.1"/>
    </source>
</evidence>
<dbReference type="SUPFAM" id="SSF52047">
    <property type="entry name" value="RNI-like"/>
    <property type="match status" value="1"/>
</dbReference>
<dbReference type="Gene3D" id="3.80.10.10">
    <property type="entry name" value="Ribonuclease Inhibitor"/>
    <property type="match status" value="1"/>
</dbReference>
<proteinExistence type="predicted"/>
<evidence type="ECO:0008006" key="3">
    <source>
        <dbReference type="Google" id="ProtNLM"/>
    </source>
</evidence>
<reference evidence="1" key="1">
    <citation type="submission" date="2020-05" db="EMBL/GenBank/DDBJ databases">
        <title>Mycena genomes resolve the evolution of fungal bioluminescence.</title>
        <authorList>
            <person name="Tsai I.J."/>
        </authorList>
    </citation>
    <scope>NUCLEOTIDE SEQUENCE</scope>
    <source>
        <strain evidence="1">CCC161011</strain>
    </source>
</reference>
<comment type="caution">
    <text evidence="1">The sequence shown here is derived from an EMBL/GenBank/DDBJ whole genome shotgun (WGS) entry which is preliminary data.</text>
</comment>
<sequence>MLGYSKVRLGLLFRLGRRKRPDKSDGVEDLRGDCCTLPQELVDEWLFCLSDPIDFRACALVCRSWSGTALRLLYKAVAVTGVTRRYIRLWNTLRTSPHLVSHIHSLVLHRGPKLKIEAFEKVCNFPFTHLENVSITHDRRTFMTLPSAFALQRLFSLPTLRRMALECNFRQWAAFLPIWIACSSTIRHLELRCVNYNPTFLPPAQKHSSPLIVLESLRLGYLNFVDGWLQHHLCPFDFSRLSVLAIDVHSSVVSWPQIAPALQTIEALEFASHMEDQRPIDLSLFPNLQFLHISVYISCTTLALAALSTITSSSRVREIIFSIRPPRANACAQLDSEVAGLPLQHAFTVGLEMGAEVYARWAPHFSRLNSRNLLCRTDYDWFEKQRDRKKLTITTPAALPSPF</sequence>
<dbReference type="AlphaFoldDB" id="A0A8H7CZ58"/>
<name>A0A8H7CZ58_9AGAR</name>
<dbReference type="InterPro" id="IPR032675">
    <property type="entry name" value="LRR_dom_sf"/>
</dbReference>